<dbReference type="EMBL" id="JACHIK010000004">
    <property type="protein sequence ID" value="MBB5042341.1"/>
    <property type="molecule type" value="Genomic_DNA"/>
</dbReference>
<feature type="region of interest" description="Disordered" evidence="1">
    <location>
        <begin position="1"/>
        <end position="74"/>
    </location>
</feature>
<name>A0A7W7YU02_9HYPH</name>
<gene>
    <name evidence="2" type="ORF">HNQ66_001737</name>
</gene>
<protein>
    <submittedName>
        <fullName evidence="2">Uncharacterized protein</fullName>
    </submittedName>
</protein>
<comment type="caution">
    <text evidence="2">The sequence shown here is derived from an EMBL/GenBank/DDBJ whole genome shotgun (WGS) entry which is preliminary data.</text>
</comment>
<feature type="compositionally biased region" description="Basic and acidic residues" evidence="1">
    <location>
        <begin position="60"/>
        <end position="74"/>
    </location>
</feature>
<dbReference type="RefSeq" id="WP_184143088.1">
    <property type="nucleotide sequence ID" value="NZ_JACHIK010000004.1"/>
</dbReference>
<evidence type="ECO:0000313" key="3">
    <source>
        <dbReference type="Proteomes" id="UP000535406"/>
    </source>
</evidence>
<feature type="compositionally biased region" description="Basic and acidic residues" evidence="1">
    <location>
        <begin position="1"/>
        <end position="10"/>
    </location>
</feature>
<reference evidence="2 3" key="1">
    <citation type="submission" date="2020-08" db="EMBL/GenBank/DDBJ databases">
        <title>Genomic Encyclopedia of Type Strains, Phase IV (KMG-IV): sequencing the most valuable type-strain genomes for metagenomic binning, comparative biology and taxonomic classification.</title>
        <authorList>
            <person name="Goeker M."/>
        </authorList>
    </citation>
    <scope>NUCLEOTIDE SEQUENCE [LARGE SCALE GENOMIC DNA]</scope>
    <source>
        <strain evidence="2 3">DSM 21319</strain>
    </source>
</reference>
<evidence type="ECO:0000256" key="1">
    <source>
        <dbReference type="SAM" id="MobiDB-lite"/>
    </source>
</evidence>
<organism evidence="2 3">
    <name type="scientific">Shinella fusca</name>
    <dbReference type="NCBI Taxonomy" id="544480"/>
    <lineage>
        <taxon>Bacteria</taxon>
        <taxon>Pseudomonadati</taxon>
        <taxon>Pseudomonadota</taxon>
        <taxon>Alphaproteobacteria</taxon>
        <taxon>Hyphomicrobiales</taxon>
        <taxon>Rhizobiaceae</taxon>
        <taxon>Shinella</taxon>
    </lineage>
</organism>
<evidence type="ECO:0000313" key="2">
    <source>
        <dbReference type="EMBL" id="MBB5042341.1"/>
    </source>
</evidence>
<accession>A0A7W7YU02</accession>
<proteinExistence type="predicted"/>
<sequence>MTSRKTDKRPSAAKQDARGQFAPSQADRHADGVVSAKPTVITGSQDATAHRSPPGRKRGKDWEAGFDERQPDRS</sequence>
<dbReference type="Proteomes" id="UP000535406">
    <property type="component" value="Unassembled WGS sequence"/>
</dbReference>
<keyword evidence="3" id="KW-1185">Reference proteome</keyword>
<dbReference type="AlphaFoldDB" id="A0A7W7YU02"/>